<proteinExistence type="predicted"/>
<dbReference type="AlphaFoldDB" id="A0A9N9PTE0"/>
<protein>
    <submittedName>
        <fullName evidence="1">Uncharacterized protein</fullName>
    </submittedName>
</protein>
<keyword evidence="2" id="KW-1185">Reference proteome</keyword>
<name>A0A9N9PTE0_9HELO</name>
<dbReference type="Proteomes" id="UP000696280">
    <property type="component" value="Unassembled WGS sequence"/>
</dbReference>
<sequence>MTITEVPKPFQPSNILAVQLPILAKPRSKVLKYVQLPKVWVKMKKKVRLRSKEREYRLKLCLNLEFSIRIISKPASFSPSRGPKVDPDNDFRQYMHWDEHFILTLEPYLRFAQKKELNRKGICGGLEERDSDSVDQKAKLNCAIYSCASVVYCANESYEDCGFVYRRGGGEYG</sequence>
<accession>A0A9N9PTE0</accession>
<comment type="caution">
    <text evidence="1">The sequence shown here is derived from an EMBL/GenBank/DDBJ whole genome shotgun (WGS) entry which is preliminary data.</text>
</comment>
<gene>
    <name evidence="1" type="ORF">HYFRA_00007115</name>
</gene>
<dbReference type="OrthoDB" id="3533992at2759"/>
<evidence type="ECO:0000313" key="2">
    <source>
        <dbReference type="Proteomes" id="UP000696280"/>
    </source>
</evidence>
<evidence type="ECO:0000313" key="1">
    <source>
        <dbReference type="EMBL" id="CAG8955100.1"/>
    </source>
</evidence>
<reference evidence="1" key="1">
    <citation type="submission" date="2021-07" db="EMBL/GenBank/DDBJ databases">
        <authorList>
            <person name="Durling M."/>
        </authorList>
    </citation>
    <scope>NUCLEOTIDE SEQUENCE</scope>
</reference>
<organism evidence="1 2">
    <name type="scientific">Hymenoscyphus fraxineus</name>
    <dbReference type="NCBI Taxonomy" id="746836"/>
    <lineage>
        <taxon>Eukaryota</taxon>
        <taxon>Fungi</taxon>
        <taxon>Dikarya</taxon>
        <taxon>Ascomycota</taxon>
        <taxon>Pezizomycotina</taxon>
        <taxon>Leotiomycetes</taxon>
        <taxon>Helotiales</taxon>
        <taxon>Helotiaceae</taxon>
        <taxon>Hymenoscyphus</taxon>
    </lineage>
</organism>
<dbReference type="EMBL" id="CAJVRL010000060">
    <property type="protein sequence ID" value="CAG8955100.1"/>
    <property type="molecule type" value="Genomic_DNA"/>
</dbReference>